<keyword evidence="2" id="KW-0732">Signal</keyword>
<protein>
    <submittedName>
        <fullName evidence="4">Putative steryl acetyl hydrolase</fullName>
    </submittedName>
</protein>
<organism evidence="4 5">
    <name type="scientific">Lachnellula subtilissima</name>
    <dbReference type="NCBI Taxonomy" id="602034"/>
    <lineage>
        <taxon>Eukaryota</taxon>
        <taxon>Fungi</taxon>
        <taxon>Dikarya</taxon>
        <taxon>Ascomycota</taxon>
        <taxon>Pezizomycotina</taxon>
        <taxon>Leotiomycetes</taxon>
        <taxon>Helotiales</taxon>
        <taxon>Lachnaceae</taxon>
        <taxon>Lachnellula</taxon>
    </lineage>
</organism>
<keyword evidence="5" id="KW-1185">Reference proteome</keyword>
<dbReference type="InterPro" id="IPR029058">
    <property type="entry name" value="AB_hydrolase_fold"/>
</dbReference>
<dbReference type="PANTHER" id="PTHR48081:SF2">
    <property type="entry name" value="ALPHA_BETA-HYDROLASE"/>
    <property type="match status" value="1"/>
</dbReference>
<dbReference type="AlphaFoldDB" id="A0A8H8U9U5"/>
<feature type="domain" description="Alpha/beta hydrolase fold-3" evidence="3">
    <location>
        <begin position="18"/>
        <end position="222"/>
    </location>
</feature>
<dbReference type="GO" id="GO:0016787">
    <property type="term" value="F:hydrolase activity"/>
    <property type="evidence" value="ECO:0007669"/>
    <property type="project" value="UniProtKB-KW"/>
</dbReference>
<proteinExistence type="predicted"/>
<dbReference type="InterPro" id="IPR050300">
    <property type="entry name" value="GDXG_lipolytic_enzyme"/>
</dbReference>
<dbReference type="Gene3D" id="3.40.50.1820">
    <property type="entry name" value="alpha/beta hydrolase"/>
    <property type="match status" value="1"/>
</dbReference>
<sequence>MGSSYFYLEFLLSLLTLLSSTSTFTNPAILALEYTLVPDAAYPVQLEQAMAGYRYVLGVMRGRAERVCVAGDSAGGTVVLSLLLRLAELGKNGNVNGNVNGSGESGSEQDLRPGMAVLISPWINLHSPTLHNTPSDYLDISRLHLYALQYAGPSIPLSSPSISPGKCTDIRKWRAACPRAGFFVMYGSEEVFAPDISKWVQFLEGGGVDVRAVVEEGGIHAWPVVGLFLGREEEERVRGVRGIVGQIREGMGGKKEWVEKSVIDLV</sequence>
<dbReference type="OrthoDB" id="408631at2759"/>
<dbReference type="EMBL" id="QGMJ01000236">
    <property type="protein sequence ID" value="TVY39288.1"/>
    <property type="molecule type" value="Genomic_DNA"/>
</dbReference>
<dbReference type="PANTHER" id="PTHR48081">
    <property type="entry name" value="AB HYDROLASE SUPERFAMILY PROTEIN C4A8.06C"/>
    <property type="match status" value="1"/>
</dbReference>
<dbReference type="Pfam" id="PF07859">
    <property type="entry name" value="Abhydrolase_3"/>
    <property type="match status" value="1"/>
</dbReference>
<feature type="chain" id="PRO_5034568565" evidence="2">
    <location>
        <begin position="24"/>
        <end position="266"/>
    </location>
</feature>
<accession>A0A8H8U9U5</accession>
<evidence type="ECO:0000259" key="3">
    <source>
        <dbReference type="Pfam" id="PF07859"/>
    </source>
</evidence>
<feature type="signal peptide" evidence="2">
    <location>
        <begin position="1"/>
        <end position="23"/>
    </location>
</feature>
<evidence type="ECO:0000313" key="5">
    <source>
        <dbReference type="Proteomes" id="UP000462212"/>
    </source>
</evidence>
<evidence type="ECO:0000256" key="1">
    <source>
        <dbReference type="ARBA" id="ARBA00022801"/>
    </source>
</evidence>
<evidence type="ECO:0000313" key="4">
    <source>
        <dbReference type="EMBL" id="TVY39288.1"/>
    </source>
</evidence>
<evidence type="ECO:0000256" key="2">
    <source>
        <dbReference type="SAM" id="SignalP"/>
    </source>
</evidence>
<dbReference type="Proteomes" id="UP000462212">
    <property type="component" value="Unassembled WGS sequence"/>
</dbReference>
<dbReference type="SUPFAM" id="SSF53474">
    <property type="entry name" value="alpha/beta-Hydrolases"/>
    <property type="match status" value="1"/>
</dbReference>
<dbReference type="InterPro" id="IPR013094">
    <property type="entry name" value="AB_hydrolase_3"/>
</dbReference>
<reference evidence="4 5" key="1">
    <citation type="submission" date="2018-05" db="EMBL/GenBank/DDBJ databases">
        <title>Genome sequencing and assembly of the regulated plant pathogen Lachnellula willkommii and related sister species for the development of diagnostic species identification markers.</title>
        <authorList>
            <person name="Giroux E."/>
            <person name="Bilodeau G."/>
        </authorList>
    </citation>
    <scope>NUCLEOTIDE SEQUENCE [LARGE SCALE GENOMIC DNA]</scope>
    <source>
        <strain evidence="4 5">CBS 197.66</strain>
    </source>
</reference>
<comment type="caution">
    <text evidence="4">The sequence shown here is derived from an EMBL/GenBank/DDBJ whole genome shotgun (WGS) entry which is preliminary data.</text>
</comment>
<keyword evidence="1 4" id="KW-0378">Hydrolase</keyword>
<name>A0A8H8U9U5_9HELO</name>
<gene>
    <name evidence="4" type="primary">mug180_1</name>
    <name evidence="4" type="ORF">LSUB1_G004732</name>
</gene>